<dbReference type="SUPFAM" id="SSF53328">
    <property type="entry name" value="Formyltransferase"/>
    <property type="match status" value="1"/>
</dbReference>
<dbReference type="InterPro" id="IPR045865">
    <property type="entry name" value="ACT-like_dom_sf"/>
</dbReference>
<dbReference type="HAMAP" id="MF_01927">
    <property type="entry name" value="PurU"/>
    <property type="match status" value="1"/>
</dbReference>
<dbReference type="NCBIfam" id="NF004684">
    <property type="entry name" value="PRK06027.1"/>
    <property type="match status" value="1"/>
</dbReference>
<dbReference type="RefSeq" id="XP_016604066.1">
    <property type="nucleotide sequence ID" value="XM_016756767.1"/>
</dbReference>
<protein>
    <submittedName>
        <fullName evidence="5">Formyltetrahydrofolate deformylase</fullName>
    </submittedName>
</protein>
<dbReference type="GO" id="GO:0006730">
    <property type="term" value="P:one-carbon metabolic process"/>
    <property type="evidence" value="ECO:0007669"/>
    <property type="project" value="UniProtKB-KW"/>
</dbReference>
<dbReference type="GeneID" id="27691770"/>
<dbReference type="OrthoDB" id="4239773at2759"/>
<dbReference type="CDD" id="cd04875">
    <property type="entry name" value="ACT_F4HF-DF"/>
    <property type="match status" value="1"/>
</dbReference>
<keyword evidence="3" id="KW-0732">Signal</keyword>
<dbReference type="InterPro" id="IPR002376">
    <property type="entry name" value="Formyl_transf_N"/>
</dbReference>
<dbReference type="Proteomes" id="UP000053201">
    <property type="component" value="Unassembled WGS sequence"/>
</dbReference>
<dbReference type="SUPFAM" id="SSF55021">
    <property type="entry name" value="ACT-like"/>
    <property type="match status" value="1"/>
</dbReference>
<dbReference type="Gene3D" id="3.40.50.170">
    <property type="entry name" value="Formyl transferase, N-terminal domain"/>
    <property type="match status" value="1"/>
</dbReference>
<feature type="chain" id="PRO_5005539442" evidence="3">
    <location>
        <begin position="18"/>
        <end position="289"/>
    </location>
</feature>
<dbReference type="eggNOG" id="KOG3076">
    <property type="taxonomic scope" value="Eukaryota"/>
</dbReference>
<dbReference type="OMA" id="QILNIHH"/>
<organism evidence="5 6">
    <name type="scientific">Spizellomyces punctatus (strain DAOM BR117)</name>
    <dbReference type="NCBI Taxonomy" id="645134"/>
    <lineage>
        <taxon>Eukaryota</taxon>
        <taxon>Fungi</taxon>
        <taxon>Fungi incertae sedis</taxon>
        <taxon>Chytridiomycota</taxon>
        <taxon>Chytridiomycota incertae sedis</taxon>
        <taxon>Chytridiomycetes</taxon>
        <taxon>Spizellomycetales</taxon>
        <taxon>Spizellomycetaceae</taxon>
        <taxon>Spizellomyces</taxon>
    </lineage>
</organism>
<dbReference type="GO" id="GO:0046394">
    <property type="term" value="P:carboxylic acid biosynthetic process"/>
    <property type="evidence" value="ECO:0007669"/>
    <property type="project" value="UniProtKB-ARBA"/>
</dbReference>
<dbReference type="STRING" id="645134.A0A0L0H531"/>
<evidence type="ECO:0000256" key="1">
    <source>
        <dbReference type="ARBA" id="ARBA00022563"/>
    </source>
</evidence>
<keyword evidence="2" id="KW-0378">Hydrolase</keyword>
<reference evidence="5 6" key="1">
    <citation type="submission" date="2009-08" db="EMBL/GenBank/DDBJ databases">
        <title>The Genome Sequence of Spizellomyces punctatus strain DAOM BR117.</title>
        <authorList>
            <consortium name="The Broad Institute Genome Sequencing Platform"/>
            <person name="Russ C."/>
            <person name="Cuomo C."/>
            <person name="Shea T."/>
            <person name="Young S.K."/>
            <person name="Zeng Q."/>
            <person name="Koehrsen M."/>
            <person name="Haas B."/>
            <person name="Borodovsky M."/>
            <person name="Guigo R."/>
            <person name="Alvarado L."/>
            <person name="Berlin A."/>
            <person name="Bochicchio J."/>
            <person name="Borenstein D."/>
            <person name="Chapman S."/>
            <person name="Chen Z."/>
            <person name="Engels R."/>
            <person name="Freedman E."/>
            <person name="Gellesch M."/>
            <person name="Goldberg J."/>
            <person name="Griggs A."/>
            <person name="Gujja S."/>
            <person name="Heiman D."/>
            <person name="Hepburn T."/>
            <person name="Howarth C."/>
            <person name="Jen D."/>
            <person name="Larson L."/>
            <person name="Lewis B."/>
            <person name="Mehta T."/>
            <person name="Park D."/>
            <person name="Pearson M."/>
            <person name="Roberts A."/>
            <person name="Saif S."/>
            <person name="Shenoy N."/>
            <person name="Sisk P."/>
            <person name="Stolte C."/>
            <person name="Sykes S."/>
            <person name="Thomson T."/>
            <person name="Walk T."/>
            <person name="White J."/>
            <person name="Yandava C."/>
            <person name="Burger G."/>
            <person name="Gray M.W."/>
            <person name="Holland P.W.H."/>
            <person name="King N."/>
            <person name="Lang F.B.F."/>
            <person name="Roger A.J."/>
            <person name="Ruiz-Trillo I."/>
            <person name="Lander E."/>
            <person name="Nusbaum C."/>
        </authorList>
    </citation>
    <scope>NUCLEOTIDE SEQUENCE [LARGE SCALE GENOMIC DNA]</scope>
    <source>
        <strain evidence="5 6">DAOM BR117</strain>
    </source>
</reference>
<dbReference type="Gene3D" id="3.30.70.260">
    <property type="match status" value="1"/>
</dbReference>
<dbReference type="PANTHER" id="PTHR42706:SF1">
    <property type="entry name" value="FORMYLTETRAHYDROFOLATE DEFORMYLASE 2, MITOCHONDRIAL"/>
    <property type="match status" value="1"/>
</dbReference>
<evidence type="ECO:0000313" key="5">
    <source>
        <dbReference type="EMBL" id="KNC96026.1"/>
    </source>
</evidence>
<dbReference type="PANTHER" id="PTHR42706">
    <property type="entry name" value="FORMYLTETRAHYDROFOLATE DEFORMYLASE"/>
    <property type="match status" value="1"/>
</dbReference>
<accession>A0A0L0H531</accession>
<dbReference type="VEuPathDB" id="FungiDB:SPPG_08620"/>
<evidence type="ECO:0000259" key="4">
    <source>
        <dbReference type="Pfam" id="PF00551"/>
    </source>
</evidence>
<dbReference type="NCBIfam" id="TIGR00655">
    <property type="entry name" value="PurU"/>
    <property type="match status" value="1"/>
</dbReference>
<evidence type="ECO:0000313" key="6">
    <source>
        <dbReference type="Proteomes" id="UP000053201"/>
    </source>
</evidence>
<feature type="signal peptide" evidence="3">
    <location>
        <begin position="1"/>
        <end position="17"/>
    </location>
</feature>
<gene>
    <name evidence="5" type="ORF">SPPG_08620</name>
</gene>
<name>A0A0L0H531_SPIPD</name>
<dbReference type="InterPro" id="IPR041729">
    <property type="entry name" value="Formyl-FH4-Hydrolase_C"/>
</dbReference>
<evidence type="ECO:0000256" key="2">
    <source>
        <dbReference type="ARBA" id="ARBA00022801"/>
    </source>
</evidence>
<dbReference type="GO" id="GO:0006189">
    <property type="term" value="P:'de novo' IMP biosynthetic process"/>
    <property type="evidence" value="ECO:0007669"/>
    <property type="project" value="InterPro"/>
</dbReference>
<proteinExistence type="inferred from homology"/>
<dbReference type="GO" id="GO:0008864">
    <property type="term" value="F:formyltetrahydrofolate deformylase activity"/>
    <property type="evidence" value="ECO:0007669"/>
    <property type="project" value="InterPro"/>
</dbReference>
<dbReference type="Pfam" id="PF00551">
    <property type="entry name" value="Formyl_trans_N"/>
    <property type="match status" value="1"/>
</dbReference>
<sequence>MTTANAILLIVCPDVAGIVASLSSFVLQHDGNLVDVDFHTDREQKLFLGRLEWSLASFALNRQDLQSALATLCDPYNGRWQLHFSDTPQRIALFVSKQDHCLLDLLHRTTFKDIPNAEIVVVISNHHGLQAKVQAHGQISGIPFHVLTITKENKAQIEADQLALLKEYNVDLLVLAKYMQILSPTFLSTFPNTINIHHSFLPAFVGAKPYHQAHARGVKIIGATAHFATVELDAGPIIEQEVVRVSHRDSVDDLVRKGKDVERTVLGRAVRLHLLRRVLTYGNKTVVFA</sequence>
<dbReference type="AlphaFoldDB" id="A0A0L0H531"/>
<dbReference type="PRINTS" id="PR01575">
    <property type="entry name" value="FFH4HYDRLASE"/>
</dbReference>
<dbReference type="GO" id="GO:0006520">
    <property type="term" value="P:amino acid metabolic process"/>
    <property type="evidence" value="ECO:0007669"/>
    <property type="project" value="UniProtKB-ARBA"/>
</dbReference>
<dbReference type="PIRSF" id="PIRSF036480">
    <property type="entry name" value="FormyFH4_hydr"/>
    <property type="match status" value="1"/>
</dbReference>
<dbReference type="EMBL" id="KQ257472">
    <property type="protein sequence ID" value="KNC96026.1"/>
    <property type="molecule type" value="Genomic_DNA"/>
</dbReference>
<feature type="domain" description="Formyl transferase N-terminal" evidence="4">
    <location>
        <begin position="90"/>
        <end position="269"/>
    </location>
</feature>
<dbReference type="InterPro" id="IPR036477">
    <property type="entry name" value="Formyl_transf_N_sf"/>
</dbReference>
<keyword evidence="1" id="KW-0554">One-carbon metabolism</keyword>
<dbReference type="CDD" id="cd08648">
    <property type="entry name" value="FMT_core_Formyl-FH4-Hydrolase_C"/>
    <property type="match status" value="1"/>
</dbReference>
<keyword evidence="6" id="KW-1185">Reference proteome</keyword>
<dbReference type="InterPro" id="IPR004810">
    <property type="entry name" value="PurU"/>
</dbReference>
<dbReference type="InterPro" id="IPR044074">
    <property type="entry name" value="PurU_ACT"/>
</dbReference>
<evidence type="ECO:0000256" key="3">
    <source>
        <dbReference type="SAM" id="SignalP"/>
    </source>
</evidence>
<dbReference type="InParanoid" id="A0A0L0H531"/>